<dbReference type="EMBL" id="JAKLTR010000007">
    <property type="protein sequence ID" value="MCG2615166.1"/>
    <property type="molecule type" value="Genomic_DNA"/>
</dbReference>
<dbReference type="SUPFAM" id="SSF56935">
    <property type="entry name" value="Porins"/>
    <property type="match status" value="1"/>
</dbReference>
<dbReference type="Pfam" id="PF00593">
    <property type="entry name" value="TonB_dep_Rec_b-barrel"/>
    <property type="match status" value="1"/>
</dbReference>
<feature type="chain" id="PRO_5047017539" evidence="10">
    <location>
        <begin position="18"/>
        <end position="1155"/>
    </location>
</feature>
<dbReference type="InterPro" id="IPR000531">
    <property type="entry name" value="Beta-barrel_TonB"/>
</dbReference>
<keyword evidence="7 8" id="KW-0998">Cell outer membrane</keyword>
<dbReference type="RefSeq" id="WP_237872267.1">
    <property type="nucleotide sequence ID" value="NZ_JAKLTR010000007.1"/>
</dbReference>
<evidence type="ECO:0000256" key="8">
    <source>
        <dbReference type="PROSITE-ProRule" id="PRU01360"/>
    </source>
</evidence>
<proteinExistence type="inferred from homology"/>
<keyword evidence="6 8" id="KW-0472">Membrane</keyword>
<evidence type="ECO:0000256" key="2">
    <source>
        <dbReference type="ARBA" id="ARBA00022448"/>
    </source>
</evidence>
<comment type="similarity">
    <text evidence="8 9">Belongs to the TonB-dependent receptor family.</text>
</comment>
<dbReference type="InterPro" id="IPR008969">
    <property type="entry name" value="CarboxyPept-like_regulatory"/>
</dbReference>
<keyword evidence="4 8" id="KW-0812">Transmembrane</keyword>
<dbReference type="SUPFAM" id="SSF49464">
    <property type="entry name" value="Carboxypeptidase regulatory domain-like"/>
    <property type="match status" value="1"/>
</dbReference>
<dbReference type="InterPro" id="IPR039426">
    <property type="entry name" value="TonB-dep_rcpt-like"/>
</dbReference>
<evidence type="ECO:0000256" key="4">
    <source>
        <dbReference type="ARBA" id="ARBA00022692"/>
    </source>
</evidence>
<dbReference type="Gene3D" id="2.170.130.10">
    <property type="entry name" value="TonB-dependent receptor, plug domain"/>
    <property type="match status" value="1"/>
</dbReference>
<evidence type="ECO:0000256" key="1">
    <source>
        <dbReference type="ARBA" id="ARBA00004571"/>
    </source>
</evidence>
<comment type="caution">
    <text evidence="13">The sequence shown here is derived from an EMBL/GenBank/DDBJ whole genome shotgun (WGS) entry which is preliminary data.</text>
</comment>
<reference evidence="13" key="1">
    <citation type="submission" date="2022-01" db="EMBL/GenBank/DDBJ databases">
        <authorList>
            <person name="Jo J.-H."/>
            <person name="Im W.-T."/>
        </authorList>
    </citation>
    <scope>NUCLEOTIDE SEQUENCE</scope>
    <source>
        <strain evidence="13">NA20</strain>
    </source>
</reference>
<protein>
    <submittedName>
        <fullName evidence="13">TonB-dependent receptor</fullName>
    </submittedName>
</protein>
<dbReference type="Gene3D" id="2.40.170.20">
    <property type="entry name" value="TonB-dependent receptor, beta-barrel domain"/>
    <property type="match status" value="1"/>
</dbReference>
<evidence type="ECO:0000256" key="9">
    <source>
        <dbReference type="RuleBase" id="RU003357"/>
    </source>
</evidence>
<feature type="signal peptide" evidence="10">
    <location>
        <begin position="1"/>
        <end position="17"/>
    </location>
</feature>
<evidence type="ECO:0000259" key="12">
    <source>
        <dbReference type="Pfam" id="PF07715"/>
    </source>
</evidence>
<evidence type="ECO:0000256" key="7">
    <source>
        <dbReference type="ARBA" id="ARBA00023237"/>
    </source>
</evidence>
<dbReference type="InterPro" id="IPR036942">
    <property type="entry name" value="Beta-barrel_TonB_sf"/>
</dbReference>
<dbReference type="InterPro" id="IPR023997">
    <property type="entry name" value="TonB-dep_OMP_SusC/RagA_CS"/>
</dbReference>
<gene>
    <name evidence="13" type="ORF">LZZ85_12775</name>
</gene>
<dbReference type="NCBIfam" id="TIGR04057">
    <property type="entry name" value="SusC_RagA_signa"/>
    <property type="match status" value="1"/>
</dbReference>
<dbReference type="Pfam" id="PF13715">
    <property type="entry name" value="CarbopepD_reg_2"/>
    <property type="match status" value="1"/>
</dbReference>
<comment type="subcellular location">
    <subcellularLocation>
        <location evidence="1 8">Cell outer membrane</location>
        <topology evidence="1 8">Multi-pass membrane protein</topology>
    </subcellularLocation>
</comment>
<accession>A0ABS9KS52</accession>
<dbReference type="Proteomes" id="UP001165367">
    <property type="component" value="Unassembled WGS sequence"/>
</dbReference>
<dbReference type="NCBIfam" id="TIGR04056">
    <property type="entry name" value="OMP_RagA_SusC"/>
    <property type="match status" value="1"/>
</dbReference>
<dbReference type="InterPro" id="IPR023996">
    <property type="entry name" value="TonB-dep_OMP_SusC/RagA"/>
</dbReference>
<keyword evidence="3 8" id="KW-1134">Transmembrane beta strand</keyword>
<keyword evidence="2 8" id="KW-0813">Transport</keyword>
<feature type="domain" description="TonB-dependent receptor-like beta-barrel" evidence="11">
    <location>
        <begin position="545"/>
        <end position="1106"/>
    </location>
</feature>
<evidence type="ECO:0000256" key="10">
    <source>
        <dbReference type="SAM" id="SignalP"/>
    </source>
</evidence>
<keyword evidence="5 9" id="KW-0798">TonB box</keyword>
<evidence type="ECO:0000256" key="3">
    <source>
        <dbReference type="ARBA" id="ARBA00022452"/>
    </source>
</evidence>
<dbReference type="InterPro" id="IPR037066">
    <property type="entry name" value="Plug_dom_sf"/>
</dbReference>
<sequence>MKLTTAFLLVCILQAGAKGFAQQLTLKVSNAPIERVFSLIEQQSGYFFLYKSNELQEATPVTLNASNVSLEEALRLTLSNQPFDFSLDEANKMIVLKKKKKVPEIKPVLPPVKGRVTDEKGRPLAGATVQVKGTTEAAVTDGNGEFEFKDLALKTTLTISYVGYLTQEVITGMNERIVIKLAESQVSLNSIVVVGYGTQKKGDVTGAVDQVGKEYFEDRPMPNVSRGLQGVLPNLNIKISDGKPIRGTNYNIRGGTSIGAGTVPNALVLIDGVPGDPDNLNPDDIENVTVLKDAASAAIYGARAAFGVLLITTKTPRTGRTQINYSANFSNNRRTTTPDLVTDGYTWAKYYQEAMLGWGDYGTPPVNIDGKLLFSAAYLEELKKRSEDPSLPNWGLDPSGNYAYYASTDWMKELYKNSNNSMEHNLSVSSATDRMKLSLSGRFYTQDGIFRYNPDKFNRYNFRGKSEVKISDKFSVNANIEFSNVDYKYPLTSQGGVNSLWRILAASGYPLAPLLNPDGTLTNVASFSIGDLYQQKSFSQLTDLTSRNMIGFTALPFKHVSVKGNFTYINTNTTEQRRYFPVTYSQKPGTTINSGLNYLEDYDEKEKNFITNLFADYKNQFGDHKITVLAGGNLESYSYRQRRVRRDGLIVENIVDWNLATGTNYVLTGGGNEWSTAGLFSRINYSFKDKYLLEVNGRYDGSSRFPENRAWGFFPSVEGGWIVSKEKFMSSTENWLSLFKIRGSYGALGNGNIPPYSFVPAIGVLTSTVLQNGVFPSYIQRPNVNPRDITWERVNMMNLGLDLGFLQQRLTFSADVYERNTLGMITVGAPLPAVFGAATPNGNNADLRTRGFEVSLNWQDRIGNSKKPVTYGLRVTLSDYRSTITKFYNPNKLLTTYYEGYELGQIIGFQTLGFFTDADDIANSPNQKNYFQVSNGNNILPGDLKFADLNGDNFVNIGKNTLADPGDRKIIGNSTPRYQYGVTGNISWNNFAFSFFVQGVGKRDWMPSPEAAYFWGQYNRPYSALPTFNLDHWTPEKPDQDAYFPRYRGFVALSGTRELALPQTRYLQNAAYVRLKNISISYSLPQSVIEKIKAKSIRFYVTGQNLWTYSPMFKITRNFDPEVIEGSDPEINGAGGDGFSYPMLKTFSFGVNIGF</sequence>
<evidence type="ECO:0000259" key="11">
    <source>
        <dbReference type="Pfam" id="PF00593"/>
    </source>
</evidence>
<keyword evidence="10" id="KW-0732">Signal</keyword>
<keyword evidence="14" id="KW-1185">Reference proteome</keyword>
<evidence type="ECO:0000256" key="5">
    <source>
        <dbReference type="ARBA" id="ARBA00023077"/>
    </source>
</evidence>
<dbReference type="PROSITE" id="PS52016">
    <property type="entry name" value="TONB_DEPENDENT_REC_3"/>
    <property type="match status" value="1"/>
</dbReference>
<organism evidence="13 14">
    <name type="scientific">Terrimonas ginsenosidimutans</name>
    <dbReference type="NCBI Taxonomy" id="2908004"/>
    <lineage>
        <taxon>Bacteria</taxon>
        <taxon>Pseudomonadati</taxon>
        <taxon>Bacteroidota</taxon>
        <taxon>Chitinophagia</taxon>
        <taxon>Chitinophagales</taxon>
        <taxon>Chitinophagaceae</taxon>
        <taxon>Terrimonas</taxon>
    </lineage>
</organism>
<evidence type="ECO:0000313" key="13">
    <source>
        <dbReference type="EMBL" id="MCG2615166.1"/>
    </source>
</evidence>
<name>A0ABS9KS52_9BACT</name>
<dbReference type="InterPro" id="IPR012910">
    <property type="entry name" value="Plug_dom"/>
</dbReference>
<evidence type="ECO:0000256" key="6">
    <source>
        <dbReference type="ARBA" id="ARBA00023136"/>
    </source>
</evidence>
<evidence type="ECO:0000313" key="14">
    <source>
        <dbReference type="Proteomes" id="UP001165367"/>
    </source>
</evidence>
<dbReference type="Pfam" id="PF07715">
    <property type="entry name" value="Plug"/>
    <property type="match status" value="1"/>
</dbReference>
<feature type="domain" description="TonB-dependent receptor plug" evidence="12">
    <location>
        <begin position="201"/>
        <end position="308"/>
    </location>
</feature>
<dbReference type="Gene3D" id="2.60.40.1120">
    <property type="entry name" value="Carboxypeptidase-like, regulatory domain"/>
    <property type="match status" value="1"/>
</dbReference>
<keyword evidence="13" id="KW-0675">Receptor</keyword>